<protein>
    <recommendedName>
        <fullName evidence="2">Curli production assembly/transport component CsgF</fullName>
    </recommendedName>
</protein>
<evidence type="ECO:0000256" key="2">
    <source>
        <dbReference type="ARBA" id="ARBA00014031"/>
    </source>
</evidence>
<name>A0A931AV00_9FIRM</name>
<proteinExistence type="predicted"/>
<keyword evidence="3" id="KW-0732">Signal</keyword>
<keyword evidence="5" id="KW-1185">Reference proteome</keyword>
<evidence type="ECO:0000256" key="3">
    <source>
        <dbReference type="ARBA" id="ARBA00022729"/>
    </source>
</evidence>
<dbReference type="RefSeq" id="WP_270453914.1">
    <property type="nucleotide sequence ID" value="NZ_JADPIE010000004.1"/>
</dbReference>
<evidence type="ECO:0000313" key="4">
    <source>
        <dbReference type="EMBL" id="MBF8436985.1"/>
    </source>
</evidence>
<reference evidence="4" key="1">
    <citation type="submission" date="2020-11" db="EMBL/GenBank/DDBJ databases">
        <title>Halonatronomonas betainensis gen. nov., sp. nov. a novel haloalkaliphilic representative of the family Halanaerobiacae capable of betaine degradation.</title>
        <authorList>
            <person name="Boltyanskaya Y."/>
            <person name="Kevbrin V."/>
            <person name="Detkova E."/>
            <person name="Grouzdev D.S."/>
            <person name="Koziaeva V."/>
            <person name="Zhilina T."/>
        </authorList>
    </citation>
    <scope>NUCLEOTIDE SEQUENCE</scope>
    <source>
        <strain evidence="4">Z-7014</strain>
    </source>
</reference>
<organism evidence="4 5">
    <name type="scientific">Halonatronomonas betaini</name>
    <dbReference type="NCBI Taxonomy" id="2778430"/>
    <lineage>
        <taxon>Bacteria</taxon>
        <taxon>Bacillati</taxon>
        <taxon>Bacillota</taxon>
        <taxon>Clostridia</taxon>
        <taxon>Halanaerobiales</taxon>
        <taxon>Halarsenatibacteraceae</taxon>
        <taxon>Halonatronomonas</taxon>
    </lineage>
</organism>
<dbReference type="InterPro" id="IPR018893">
    <property type="entry name" value="T8SS_CsgF"/>
</dbReference>
<evidence type="ECO:0000256" key="1">
    <source>
        <dbReference type="ARBA" id="ARBA00003989"/>
    </source>
</evidence>
<sequence length="143" mass="16135">MKKYGLITLFVLIFIFTAVSTAGALNYTMSWSFQSFNNPNARQVNMNIAETQAGMVEEMVDPLERFQEQFERRMISSIQRSIIERIRDEDAEGPAEGSYQVGDLEITISEDQLTGEVTLDVVNIITGESTTISYSDEWLGGEF</sequence>
<dbReference type="AlphaFoldDB" id="A0A931AV00"/>
<dbReference type="Pfam" id="PF10614">
    <property type="entry name" value="CsgF"/>
    <property type="match status" value="1"/>
</dbReference>
<comment type="caution">
    <text evidence="4">The sequence shown here is derived from an EMBL/GenBank/DDBJ whole genome shotgun (WGS) entry which is preliminary data.</text>
</comment>
<evidence type="ECO:0000313" key="5">
    <source>
        <dbReference type="Proteomes" id="UP000621436"/>
    </source>
</evidence>
<comment type="function">
    <text evidence="1">May be involved in the biogenesis of curli organelles.</text>
</comment>
<dbReference type="EMBL" id="JADPIE010000004">
    <property type="protein sequence ID" value="MBF8436985.1"/>
    <property type="molecule type" value="Genomic_DNA"/>
</dbReference>
<dbReference type="Proteomes" id="UP000621436">
    <property type="component" value="Unassembled WGS sequence"/>
</dbReference>
<accession>A0A931AV00</accession>
<gene>
    <name evidence="4" type="ORF">I0Q91_07850</name>
</gene>